<dbReference type="Proteomes" id="UP001159659">
    <property type="component" value="Unassembled WGS sequence"/>
</dbReference>
<comment type="function">
    <text evidence="4">Effector that suppresses plant defense responses during pathogen infection.</text>
</comment>
<dbReference type="EMBL" id="CANTFK010000766">
    <property type="protein sequence ID" value="CAI5725652.1"/>
    <property type="molecule type" value="Genomic_DNA"/>
</dbReference>
<evidence type="ECO:0000313" key="7">
    <source>
        <dbReference type="Proteomes" id="UP001159659"/>
    </source>
</evidence>
<evidence type="ECO:0000256" key="5">
    <source>
        <dbReference type="SAM" id="MobiDB-lite"/>
    </source>
</evidence>
<feature type="chain" id="PRO_5043628486" description="RxLR effector protein" evidence="4">
    <location>
        <begin position="21"/>
        <end position="232"/>
    </location>
</feature>
<comment type="subcellular location">
    <subcellularLocation>
        <location evidence="1 4">Secreted</location>
    </subcellularLocation>
</comment>
<name>A0AAV0TQ69_9STRA</name>
<proteinExistence type="inferred from homology"/>
<evidence type="ECO:0000313" key="6">
    <source>
        <dbReference type="EMBL" id="CAI5725652.1"/>
    </source>
</evidence>
<reference evidence="6" key="1">
    <citation type="submission" date="2022-12" db="EMBL/GenBank/DDBJ databases">
        <authorList>
            <person name="Webb A."/>
        </authorList>
    </citation>
    <scope>NUCLEOTIDE SEQUENCE</scope>
    <source>
        <strain evidence="6">Pf2</strain>
    </source>
</reference>
<accession>A0AAV0TQ69</accession>
<feature type="region of interest" description="Disordered" evidence="5">
    <location>
        <begin position="25"/>
        <end position="50"/>
    </location>
</feature>
<comment type="caution">
    <text evidence="6">The sequence shown here is derived from an EMBL/GenBank/DDBJ whole genome shotgun (WGS) entry which is preliminary data.</text>
</comment>
<protein>
    <recommendedName>
        <fullName evidence="4">RxLR effector protein</fullName>
    </recommendedName>
</protein>
<dbReference type="AlphaFoldDB" id="A0AAV0TQ69"/>
<organism evidence="6 7">
    <name type="scientific">Peronospora farinosa</name>
    <dbReference type="NCBI Taxonomy" id="134698"/>
    <lineage>
        <taxon>Eukaryota</taxon>
        <taxon>Sar</taxon>
        <taxon>Stramenopiles</taxon>
        <taxon>Oomycota</taxon>
        <taxon>Peronosporomycetes</taxon>
        <taxon>Peronosporales</taxon>
        <taxon>Peronosporaceae</taxon>
        <taxon>Peronospora</taxon>
    </lineage>
</organism>
<keyword evidence="4" id="KW-0732">Signal</keyword>
<evidence type="ECO:0000256" key="4">
    <source>
        <dbReference type="RuleBase" id="RU367124"/>
    </source>
</evidence>
<sequence>MRTYPLLLVAAVTLSAYVDASSTRSSSTFERPAPSHQHAPRRFLRDGANTTEEERAPNFIKATFGSSAGKSDEALVAALSPKDFTADVITNLLNAIKFEDKNVLKSNQFKTYLWLMEQKRAIEGHSEAQMYVDIAKDLDRRYKNDFPGLLRMLQKSYCLKLKERGVEDPNFMLWVKYVTIQCEFLKNPGGEWKEMVNVLEQSYEYNELLTMLSKAFKNKKTKEIATKLMVFT</sequence>
<comment type="domain">
    <text evidence="4">The RxLR-dEER motif acts to carry the protein into the host cell cytoplasm through binding to cell surface phosphatidylinositol-3-phosphate.</text>
</comment>
<dbReference type="Pfam" id="PF16810">
    <property type="entry name" value="RXLR"/>
    <property type="match status" value="1"/>
</dbReference>
<feature type="signal peptide" evidence="4">
    <location>
        <begin position="1"/>
        <end position="20"/>
    </location>
</feature>
<keyword evidence="3 4" id="KW-0964">Secreted</keyword>
<dbReference type="InterPro" id="IPR031825">
    <property type="entry name" value="RXLR"/>
</dbReference>
<gene>
    <name evidence="6" type="ORF">PFR002_LOCUS5164</name>
</gene>
<evidence type="ECO:0000256" key="3">
    <source>
        <dbReference type="ARBA" id="ARBA00022525"/>
    </source>
</evidence>
<comment type="similarity">
    <text evidence="2 4">Belongs to the RxLR effector family.</text>
</comment>
<evidence type="ECO:0000256" key="2">
    <source>
        <dbReference type="ARBA" id="ARBA00010400"/>
    </source>
</evidence>
<evidence type="ECO:0000256" key="1">
    <source>
        <dbReference type="ARBA" id="ARBA00004613"/>
    </source>
</evidence>